<dbReference type="Pfam" id="PF03466">
    <property type="entry name" value="LysR_substrate"/>
    <property type="match status" value="1"/>
</dbReference>
<gene>
    <name evidence="6" type="ORF">ATO9_14635</name>
</gene>
<evidence type="ECO:0000259" key="5">
    <source>
        <dbReference type="PROSITE" id="PS50931"/>
    </source>
</evidence>
<dbReference type="STRING" id="1461694.ATO9_14635"/>
<dbReference type="Gene3D" id="1.10.10.10">
    <property type="entry name" value="Winged helix-like DNA-binding domain superfamily/Winged helix DNA-binding domain"/>
    <property type="match status" value="1"/>
</dbReference>
<protein>
    <submittedName>
        <fullName evidence="6">LysR family transcriptional regulator</fullName>
    </submittedName>
</protein>
<dbReference type="PROSITE" id="PS50931">
    <property type="entry name" value="HTH_LYSR"/>
    <property type="match status" value="1"/>
</dbReference>
<keyword evidence="3" id="KW-0238">DNA-binding</keyword>
<name>A0A0A0EDP5_9RHOB</name>
<dbReference type="EMBL" id="AQQX01000005">
    <property type="protein sequence ID" value="KGM48208.1"/>
    <property type="molecule type" value="Genomic_DNA"/>
</dbReference>
<keyword evidence="7" id="KW-1185">Reference proteome</keyword>
<dbReference type="CDD" id="cd08432">
    <property type="entry name" value="PBP2_GcdR_TrpI_HvrB_AmpR_like"/>
    <property type="match status" value="1"/>
</dbReference>
<dbReference type="GO" id="GO:0003700">
    <property type="term" value="F:DNA-binding transcription factor activity"/>
    <property type="evidence" value="ECO:0007669"/>
    <property type="project" value="InterPro"/>
</dbReference>
<accession>A0A0A0EDP5</accession>
<dbReference type="SUPFAM" id="SSF46785">
    <property type="entry name" value="Winged helix' DNA-binding domain"/>
    <property type="match status" value="1"/>
</dbReference>
<reference evidence="6 7" key="1">
    <citation type="journal article" date="2015" name="Antonie Van Leeuwenhoek">
        <title>Pseudooceanicola atlanticus gen. nov. sp. nov., isolated from surface seawater of the Atlantic Ocean and reclassification of Oceanicola batsensis, Oceanicola marinus, Oceanicola nitratireducens, Oceanicola nanhaiensis, Oceanicola antarcticus and Oceanicola flagellatus, as Pseudooceanicola batsensis comb. nov., Pseudooceanicola marinus comb. nov., Pseudooceanicola nitratireducens comb. nov., Pseudooceanicola nanhaiensis comb. nov., Pseudooceanicola antarcticus comb. nov., and Pseudooceanicola flagellatus comb. nov.</title>
        <authorList>
            <person name="Lai Q."/>
            <person name="Li G."/>
            <person name="Liu X."/>
            <person name="Du Y."/>
            <person name="Sun F."/>
            <person name="Shao Z."/>
        </authorList>
    </citation>
    <scope>NUCLEOTIDE SEQUENCE [LARGE SCALE GENOMIC DNA]</scope>
    <source>
        <strain evidence="6 7">22II-s11g</strain>
    </source>
</reference>
<dbReference type="GO" id="GO:0006351">
    <property type="term" value="P:DNA-templated transcription"/>
    <property type="evidence" value="ECO:0007669"/>
    <property type="project" value="TreeGrafter"/>
</dbReference>
<dbReference type="InterPro" id="IPR036388">
    <property type="entry name" value="WH-like_DNA-bd_sf"/>
</dbReference>
<comment type="similarity">
    <text evidence="1">Belongs to the LysR transcriptional regulatory family.</text>
</comment>
<dbReference type="Proteomes" id="UP000030004">
    <property type="component" value="Unassembled WGS sequence"/>
</dbReference>
<evidence type="ECO:0000256" key="3">
    <source>
        <dbReference type="ARBA" id="ARBA00023125"/>
    </source>
</evidence>
<comment type="caution">
    <text evidence="6">The sequence shown here is derived from an EMBL/GenBank/DDBJ whole genome shotgun (WGS) entry which is preliminary data.</text>
</comment>
<evidence type="ECO:0000256" key="1">
    <source>
        <dbReference type="ARBA" id="ARBA00009437"/>
    </source>
</evidence>
<dbReference type="GO" id="GO:0043565">
    <property type="term" value="F:sequence-specific DNA binding"/>
    <property type="evidence" value="ECO:0007669"/>
    <property type="project" value="TreeGrafter"/>
</dbReference>
<evidence type="ECO:0000256" key="4">
    <source>
        <dbReference type="ARBA" id="ARBA00023163"/>
    </source>
</evidence>
<dbReference type="InterPro" id="IPR005119">
    <property type="entry name" value="LysR_subst-bd"/>
</dbReference>
<dbReference type="InterPro" id="IPR036390">
    <property type="entry name" value="WH_DNA-bd_sf"/>
</dbReference>
<dbReference type="Pfam" id="PF00126">
    <property type="entry name" value="HTH_1"/>
    <property type="match status" value="1"/>
</dbReference>
<dbReference type="OrthoDB" id="7328368at2"/>
<keyword evidence="2" id="KW-0805">Transcription regulation</keyword>
<dbReference type="SUPFAM" id="SSF53850">
    <property type="entry name" value="Periplasmic binding protein-like II"/>
    <property type="match status" value="1"/>
</dbReference>
<dbReference type="eggNOG" id="COG0583">
    <property type="taxonomic scope" value="Bacteria"/>
</dbReference>
<organism evidence="6 7">
    <name type="scientific">Pseudooceanicola atlanticus</name>
    <dbReference type="NCBI Taxonomy" id="1461694"/>
    <lineage>
        <taxon>Bacteria</taxon>
        <taxon>Pseudomonadati</taxon>
        <taxon>Pseudomonadota</taxon>
        <taxon>Alphaproteobacteria</taxon>
        <taxon>Rhodobacterales</taxon>
        <taxon>Paracoccaceae</taxon>
        <taxon>Pseudooceanicola</taxon>
    </lineage>
</organism>
<feature type="domain" description="HTH lysR-type" evidence="5">
    <location>
        <begin position="7"/>
        <end position="64"/>
    </location>
</feature>
<dbReference type="PANTHER" id="PTHR30537:SF26">
    <property type="entry name" value="GLYCINE CLEAVAGE SYSTEM TRANSCRIPTIONAL ACTIVATOR"/>
    <property type="match status" value="1"/>
</dbReference>
<evidence type="ECO:0000313" key="6">
    <source>
        <dbReference type="EMBL" id="KGM48208.1"/>
    </source>
</evidence>
<dbReference type="PANTHER" id="PTHR30537">
    <property type="entry name" value="HTH-TYPE TRANSCRIPTIONAL REGULATOR"/>
    <property type="match status" value="1"/>
</dbReference>
<evidence type="ECO:0000256" key="2">
    <source>
        <dbReference type="ARBA" id="ARBA00023015"/>
    </source>
</evidence>
<proteinExistence type="inferred from homology"/>
<dbReference type="RefSeq" id="WP_043750397.1">
    <property type="nucleotide sequence ID" value="NZ_AQQX01000005.1"/>
</dbReference>
<dbReference type="AlphaFoldDB" id="A0A0A0EDP5"/>
<keyword evidence="4" id="KW-0804">Transcription</keyword>
<sequence length="303" mass="33204">MRNLNTIPLSALRTIETIGRTGSLGAAAAELGVTPGALSQRLTKAEAALGRPLFLRQPEGLQPTEACQAVLPRLSRAMRDLSGVVGDLSEAADSVLTVSVAPIFASRWLIWRIGQFTALNPHIRIRIEPKIDVVDLNHSEVDIGIRVGRGPRMGEQAVKLLDQKVFPVCSAEMAERVDRPEDLLRLPIIRENDALMGWDVWLAAFDLTLPRRTDGPTYADGALCLDAAMTGQGVFMAWETLACDALERGQLVAPFDTRIDTGAAYWFATGQASARKPAVRTFHDWLVEELDRSIRSWRKGRGG</sequence>
<dbReference type="Gene3D" id="3.40.190.10">
    <property type="entry name" value="Periplasmic binding protein-like II"/>
    <property type="match status" value="2"/>
</dbReference>
<evidence type="ECO:0000313" key="7">
    <source>
        <dbReference type="Proteomes" id="UP000030004"/>
    </source>
</evidence>
<dbReference type="InterPro" id="IPR000847">
    <property type="entry name" value="LysR_HTH_N"/>
</dbReference>
<dbReference type="InterPro" id="IPR058163">
    <property type="entry name" value="LysR-type_TF_proteobact-type"/>
</dbReference>